<evidence type="ECO:0000259" key="7">
    <source>
        <dbReference type="SMART" id="SM00900"/>
    </source>
</evidence>
<name>A0A1I7FQT8_9FIRM</name>
<dbReference type="EMBL" id="FPBT01000003">
    <property type="protein sequence ID" value="SFU38579.1"/>
    <property type="molecule type" value="Genomic_DNA"/>
</dbReference>
<dbReference type="PANTHER" id="PTHR36118">
    <property type="entry name" value="ION-TRANSLOCATING OXIDOREDUCTASE COMPLEX SUBUNIT G"/>
    <property type="match status" value="1"/>
</dbReference>
<evidence type="ECO:0000256" key="6">
    <source>
        <dbReference type="SAM" id="Phobius"/>
    </source>
</evidence>
<organism evidence="8 9">
    <name type="scientific">Eubacterium pyruvativorans</name>
    <dbReference type="NCBI Taxonomy" id="155865"/>
    <lineage>
        <taxon>Bacteria</taxon>
        <taxon>Bacillati</taxon>
        <taxon>Bacillota</taxon>
        <taxon>Clostridia</taxon>
        <taxon>Eubacteriales</taxon>
        <taxon>Eubacteriaceae</taxon>
        <taxon>Eubacterium</taxon>
    </lineage>
</organism>
<evidence type="ECO:0000256" key="3">
    <source>
        <dbReference type="ARBA" id="ARBA00022630"/>
    </source>
</evidence>
<evidence type="ECO:0000256" key="5">
    <source>
        <dbReference type="ARBA" id="ARBA00022982"/>
    </source>
</evidence>
<accession>A0A1I7FQT8</accession>
<dbReference type="InterPro" id="IPR010209">
    <property type="entry name" value="Ion_transpt_RnfG/RsxG"/>
</dbReference>
<dbReference type="PANTHER" id="PTHR36118:SF1">
    <property type="entry name" value="ION-TRANSLOCATING OXIDOREDUCTASE COMPLEX SUBUNIT G"/>
    <property type="match status" value="1"/>
</dbReference>
<feature type="domain" description="FMN-binding" evidence="7">
    <location>
        <begin position="97"/>
        <end position="182"/>
    </location>
</feature>
<evidence type="ECO:0000256" key="1">
    <source>
        <dbReference type="ARBA" id="ARBA00022448"/>
    </source>
</evidence>
<dbReference type="GO" id="GO:0005886">
    <property type="term" value="C:plasma membrane"/>
    <property type="evidence" value="ECO:0007669"/>
    <property type="project" value="InterPro"/>
</dbReference>
<dbReference type="RefSeq" id="WP_090470097.1">
    <property type="nucleotide sequence ID" value="NZ_CACWQI010000008.1"/>
</dbReference>
<dbReference type="PIRSF" id="PIRSF006091">
    <property type="entry name" value="E_trnsport_RnfG"/>
    <property type="match status" value="1"/>
</dbReference>
<dbReference type="STRING" id="155865.SAMN05216515_10389"/>
<dbReference type="Proteomes" id="UP000198817">
    <property type="component" value="Unassembled WGS sequence"/>
</dbReference>
<dbReference type="GO" id="GO:0009055">
    <property type="term" value="F:electron transfer activity"/>
    <property type="evidence" value="ECO:0007669"/>
    <property type="project" value="InterPro"/>
</dbReference>
<keyword evidence="3" id="KW-0285">Flavoprotein</keyword>
<gene>
    <name evidence="8" type="ORF">SAMN05216508_10389</name>
</gene>
<dbReference type="OrthoDB" id="9794010at2"/>
<dbReference type="InterPro" id="IPR007329">
    <property type="entry name" value="FMN-bd"/>
</dbReference>
<protein>
    <submittedName>
        <fullName evidence="8">Electron transport complex protein RnfG</fullName>
    </submittedName>
</protein>
<evidence type="ECO:0000313" key="8">
    <source>
        <dbReference type="EMBL" id="SFU38579.1"/>
    </source>
</evidence>
<evidence type="ECO:0000256" key="4">
    <source>
        <dbReference type="ARBA" id="ARBA00022643"/>
    </source>
</evidence>
<keyword evidence="6" id="KW-1133">Transmembrane helix</keyword>
<feature type="transmembrane region" description="Helical" evidence="6">
    <location>
        <begin position="12"/>
        <end position="34"/>
    </location>
</feature>
<dbReference type="GO" id="GO:0010181">
    <property type="term" value="F:FMN binding"/>
    <property type="evidence" value="ECO:0007669"/>
    <property type="project" value="InterPro"/>
</dbReference>
<reference evidence="8 9" key="1">
    <citation type="submission" date="2016-10" db="EMBL/GenBank/DDBJ databases">
        <authorList>
            <person name="de Groot N.N."/>
        </authorList>
    </citation>
    <scope>NUCLEOTIDE SEQUENCE [LARGE SCALE GENOMIC DNA]</scope>
    <source>
        <strain evidence="8 9">KHGC13</strain>
    </source>
</reference>
<proteinExistence type="predicted"/>
<dbReference type="AlphaFoldDB" id="A0A1I7FQT8"/>
<dbReference type="SMART" id="SM00900">
    <property type="entry name" value="FMN_bind"/>
    <property type="match status" value="1"/>
</dbReference>
<keyword evidence="2" id="KW-0597">Phosphoprotein</keyword>
<keyword evidence="4" id="KW-0288">FMN</keyword>
<sequence>MKSNTYDEYIKPVVVLVVICLVVTTLLALTYSVANPIIIKNTKAAADKTRTELLSQADSFTKYDGKLKVEEAGKVYVDECYTANNKSGIVCTVKTKSFGGLLTMMVGIDKNGKITGVSVTNHSDTPGVGTKDMEPDHLNQYKGLDKLKSTNIKSDDSVQTITGASVTGSAIHYGVYCALDQYKLMGGVK</sequence>
<dbReference type="GO" id="GO:0022900">
    <property type="term" value="P:electron transport chain"/>
    <property type="evidence" value="ECO:0007669"/>
    <property type="project" value="InterPro"/>
</dbReference>
<keyword evidence="6" id="KW-0472">Membrane</keyword>
<keyword evidence="5" id="KW-0249">Electron transport</keyword>
<evidence type="ECO:0000256" key="2">
    <source>
        <dbReference type="ARBA" id="ARBA00022553"/>
    </source>
</evidence>
<dbReference type="Pfam" id="PF04205">
    <property type="entry name" value="FMN_bind"/>
    <property type="match status" value="1"/>
</dbReference>
<keyword evidence="6" id="KW-0812">Transmembrane</keyword>
<evidence type="ECO:0000313" key="9">
    <source>
        <dbReference type="Proteomes" id="UP000198817"/>
    </source>
</evidence>
<keyword evidence="9" id="KW-1185">Reference proteome</keyword>
<keyword evidence="1" id="KW-0813">Transport</keyword>